<feature type="domain" description="DUF6265" evidence="2">
    <location>
        <begin position="28"/>
        <end position="134"/>
    </location>
</feature>
<dbReference type="EMBL" id="JAFBIL020000002">
    <property type="protein sequence ID" value="MBZ2206800.1"/>
    <property type="molecule type" value="Genomic_DNA"/>
</dbReference>
<proteinExistence type="predicted"/>
<evidence type="ECO:0000259" key="2">
    <source>
        <dbReference type="Pfam" id="PF19780"/>
    </source>
</evidence>
<dbReference type="Pfam" id="PF19780">
    <property type="entry name" value="DUF6265"/>
    <property type="match status" value="1"/>
</dbReference>
<keyword evidence="1" id="KW-0732">Signal</keyword>
<feature type="chain" id="PRO_5045365086" evidence="1">
    <location>
        <begin position="19"/>
        <end position="155"/>
    </location>
</feature>
<reference evidence="3 4" key="2">
    <citation type="submission" date="2021-08" db="EMBL/GenBank/DDBJ databases">
        <title>Massilia sp. R798.</title>
        <authorList>
            <person name="Baek J.H."/>
            <person name="Jung H.S."/>
            <person name="Kim K.R."/>
            <person name="Jeon C.O."/>
        </authorList>
    </citation>
    <scope>NUCLEOTIDE SEQUENCE [LARGE SCALE GENOMIC DNA]</scope>
    <source>
        <strain evidence="3 4">R798</strain>
    </source>
</reference>
<organism evidence="3 4">
    <name type="scientific">Massilia soli</name>
    <dbReference type="NCBI Taxonomy" id="2792854"/>
    <lineage>
        <taxon>Bacteria</taxon>
        <taxon>Pseudomonadati</taxon>
        <taxon>Pseudomonadota</taxon>
        <taxon>Betaproteobacteria</taxon>
        <taxon>Burkholderiales</taxon>
        <taxon>Oxalobacteraceae</taxon>
        <taxon>Telluria group</taxon>
        <taxon>Massilia</taxon>
    </lineage>
</organism>
<feature type="signal peptide" evidence="1">
    <location>
        <begin position="1"/>
        <end position="18"/>
    </location>
</feature>
<name>A0ABS7SKT5_9BURK</name>
<keyword evidence="4" id="KW-1185">Reference proteome</keyword>
<dbReference type="PROSITE" id="PS51257">
    <property type="entry name" value="PROKAR_LIPOPROTEIN"/>
    <property type="match status" value="1"/>
</dbReference>
<protein>
    <submittedName>
        <fullName evidence="3">DUF6265 family protein</fullName>
    </submittedName>
</protein>
<reference evidence="3 4" key="1">
    <citation type="submission" date="2021-01" db="EMBL/GenBank/DDBJ databases">
        <authorList>
            <person name="Ruan W."/>
            <person name="Khan S.A."/>
            <person name="Jeon C.O."/>
        </authorList>
    </citation>
    <scope>NUCLEOTIDE SEQUENCE [LARGE SCALE GENOMIC DNA]</scope>
    <source>
        <strain evidence="3 4">R798</strain>
    </source>
</reference>
<evidence type="ECO:0000256" key="1">
    <source>
        <dbReference type="SAM" id="SignalP"/>
    </source>
</evidence>
<evidence type="ECO:0000313" key="3">
    <source>
        <dbReference type="EMBL" id="MBZ2206800.1"/>
    </source>
</evidence>
<sequence>MRALIAGVLTCAIGAAQAGPGTLAQLGWLQGCWRAAGAEAGSGEHWMAPAGGTMLGMSRTVKGGKTVAHEFLQIRDSEPGKLAFIAMPSGQPTASFAALELSGNHVVFENRAHDFPQRVIYRRDGDANLTARIEGTLNGTPKAIDFPMQRSGCGP</sequence>
<accession>A0ABS7SKT5</accession>
<evidence type="ECO:0000313" key="4">
    <source>
        <dbReference type="Proteomes" id="UP000809349"/>
    </source>
</evidence>
<comment type="caution">
    <text evidence="3">The sequence shown here is derived from an EMBL/GenBank/DDBJ whole genome shotgun (WGS) entry which is preliminary data.</text>
</comment>
<gene>
    <name evidence="3" type="ORF">I4X03_005965</name>
</gene>
<dbReference type="InterPro" id="IPR046232">
    <property type="entry name" value="DUF6265"/>
</dbReference>
<dbReference type="Proteomes" id="UP000809349">
    <property type="component" value="Unassembled WGS sequence"/>
</dbReference>